<reference evidence="11 13" key="2">
    <citation type="submission" date="2017-06" db="EMBL/GenBank/DDBJ databases">
        <authorList>
            <consortium name="Pathogen Informatics"/>
        </authorList>
    </citation>
    <scope>NUCLEOTIDE SEQUENCE [LARGE SCALE GENOMIC DNA]</scope>
    <source>
        <strain evidence="11 13">NCTC12947</strain>
    </source>
</reference>
<dbReference type="Pfam" id="PF01343">
    <property type="entry name" value="Peptidase_S49"/>
    <property type="match status" value="2"/>
</dbReference>
<dbReference type="Proteomes" id="UP000215539">
    <property type="component" value="Chromosome 1"/>
</dbReference>
<keyword evidence="4 11" id="KW-0378">Hydrolase</keyword>
<organism evidence="11 13">
    <name type="scientific">Capnocytophaga haemolytica</name>
    <dbReference type="NCBI Taxonomy" id="45243"/>
    <lineage>
        <taxon>Bacteria</taxon>
        <taxon>Pseudomonadati</taxon>
        <taxon>Bacteroidota</taxon>
        <taxon>Flavobacteriia</taxon>
        <taxon>Flavobacteriales</taxon>
        <taxon>Flavobacteriaceae</taxon>
        <taxon>Capnocytophaga</taxon>
    </lineage>
</organism>
<dbReference type="NCBIfam" id="TIGR00705">
    <property type="entry name" value="SppA_67K"/>
    <property type="match status" value="1"/>
</dbReference>
<evidence type="ECO:0000313" key="12">
    <source>
        <dbReference type="Proteomes" id="UP000065822"/>
    </source>
</evidence>
<dbReference type="KEGG" id="chg:AXF12_04630"/>
<comment type="subcellular location">
    <subcellularLocation>
        <location evidence="1">Membrane</location>
    </subcellularLocation>
</comment>
<dbReference type="PANTHER" id="PTHR33209:SF1">
    <property type="entry name" value="PEPTIDASE S49 DOMAIN-CONTAINING PROTEIN"/>
    <property type="match status" value="1"/>
</dbReference>
<dbReference type="CDD" id="cd07023">
    <property type="entry name" value="S49_Sppa_N_C"/>
    <property type="match status" value="1"/>
</dbReference>
<keyword evidence="3 11" id="KW-0645">Protease</keyword>
<dbReference type="InterPro" id="IPR002142">
    <property type="entry name" value="Peptidase_S49"/>
</dbReference>
<keyword evidence="8" id="KW-1133">Transmembrane helix</keyword>
<evidence type="ECO:0000256" key="7">
    <source>
        <dbReference type="PIRSR" id="PIRSR001217-1"/>
    </source>
</evidence>
<feature type="domain" description="Peptidase S49" evidence="9">
    <location>
        <begin position="125"/>
        <end position="274"/>
    </location>
</feature>
<feature type="active site" description="Nucleophile" evidence="7">
    <location>
        <position position="389"/>
    </location>
</feature>
<evidence type="ECO:0000256" key="1">
    <source>
        <dbReference type="ARBA" id="ARBA00004370"/>
    </source>
</evidence>
<dbReference type="EMBL" id="CP014227">
    <property type="protein sequence ID" value="AMD84861.1"/>
    <property type="molecule type" value="Genomic_DNA"/>
</dbReference>
<dbReference type="InterPro" id="IPR047217">
    <property type="entry name" value="S49_SppA_67K_type_N"/>
</dbReference>
<dbReference type="RefSeq" id="WP_066428739.1">
    <property type="nucleotide sequence ID" value="NZ_CP014227.1"/>
</dbReference>
<dbReference type="GO" id="GO:0008236">
    <property type="term" value="F:serine-type peptidase activity"/>
    <property type="evidence" value="ECO:0007669"/>
    <property type="project" value="UniProtKB-KW"/>
</dbReference>
<protein>
    <submittedName>
        <fullName evidence="11">Protease 4</fullName>
        <ecNumber evidence="11">3.4.21.-</ecNumber>
    </submittedName>
    <submittedName>
        <fullName evidence="10">Signal peptide peptidase SppA</fullName>
    </submittedName>
</protein>
<evidence type="ECO:0000256" key="5">
    <source>
        <dbReference type="ARBA" id="ARBA00022825"/>
    </source>
</evidence>
<dbReference type="CDD" id="cd07018">
    <property type="entry name" value="S49_SppA_67K_type"/>
    <property type="match status" value="1"/>
</dbReference>
<evidence type="ECO:0000256" key="3">
    <source>
        <dbReference type="ARBA" id="ARBA00022670"/>
    </source>
</evidence>
<evidence type="ECO:0000256" key="6">
    <source>
        <dbReference type="ARBA" id="ARBA00023136"/>
    </source>
</evidence>
<evidence type="ECO:0000256" key="8">
    <source>
        <dbReference type="SAM" id="Phobius"/>
    </source>
</evidence>
<dbReference type="PIRSF" id="PIRSF001217">
    <property type="entry name" value="Protease_4_SppA"/>
    <property type="match status" value="1"/>
</dbReference>
<evidence type="ECO:0000256" key="2">
    <source>
        <dbReference type="ARBA" id="ARBA00008683"/>
    </source>
</evidence>
<feature type="transmembrane region" description="Helical" evidence="8">
    <location>
        <begin position="7"/>
        <end position="33"/>
    </location>
</feature>
<dbReference type="EC" id="3.4.21.-" evidence="11"/>
<sequence length="589" mass="65262">MSFLKTLLATILGFFISLGIMFVIFLVIISVLMASIGGNSSEGTKVENNTILELDFKKPLTDYGEKIVIEDFDYTSQDYNGLNAILKAIEYAKTDDRIKGINIKSSGNIGGVAFAKELRNALNDFKKSGKFVFAYNDQIPQLDYYLQSIADKVFLNPQGELTLRGLSSEVLFYKELQEKTGVQMEVIRHGKYKSAVEPFLSNTMSEENRKQITELLTSVWNSIATDIAQSRNLSVERLNAIATNLEARTPEGAKASGLVDELLYRDEFEKKLCEKTGTKSIDDLHFIGIEAYAESVANKSKSAASKDKIAVIYADGDITYGKGRGGVVGDETIITSLRKAVDNKHVKAIVLRINSPGGSALASELMHREIELTKKKKKVYVSMGNYAASGGYYIACNANRIFAEKSTITGSIGVFGVIPNVHKLAENWGINAETVSTHPHAQQYSVFEKPSESFIKEMTEGIERTYKLFVSRVAAGRGMSTNQVDSLAQGRVWSGEEALKKGLVDEIGSLNDALVYAAKQNGISSYGIVTYPTYKLSFQDLIDRYTMKVKSQSIKQEVGNEAYKLYENLHKLSEQQGVQARIYYDIHLE</sequence>
<dbReference type="InterPro" id="IPR047272">
    <property type="entry name" value="S49_SppA_C"/>
</dbReference>
<accession>A0AAX2GXF6</accession>
<name>A0AAX2GXF6_9FLAO</name>
<feature type="active site" description="Proton donor/acceptor" evidence="7">
    <location>
        <position position="193"/>
    </location>
</feature>
<feature type="domain" description="Peptidase S49" evidence="9">
    <location>
        <begin position="372"/>
        <end position="522"/>
    </location>
</feature>
<gene>
    <name evidence="11" type="primary">sppA</name>
    <name evidence="10" type="ORF">AXF12_04630</name>
    <name evidence="11" type="ORF">SAMEA44541418_00806</name>
</gene>
<evidence type="ECO:0000259" key="9">
    <source>
        <dbReference type="Pfam" id="PF01343"/>
    </source>
</evidence>
<dbReference type="PANTHER" id="PTHR33209">
    <property type="entry name" value="PROTEASE 4"/>
    <property type="match status" value="1"/>
</dbReference>
<dbReference type="GO" id="GO:0016020">
    <property type="term" value="C:membrane"/>
    <property type="evidence" value="ECO:0007669"/>
    <property type="project" value="UniProtKB-SubCell"/>
</dbReference>
<evidence type="ECO:0000313" key="10">
    <source>
        <dbReference type="EMBL" id="AMD84861.1"/>
    </source>
</evidence>
<keyword evidence="8" id="KW-0812">Transmembrane</keyword>
<evidence type="ECO:0000256" key="4">
    <source>
        <dbReference type="ARBA" id="ARBA00022801"/>
    </source>
</evidence>
<keyword evidence="6 8" id="KW-0472">Membrane</keyword>
<keyword evidence="5" id="KW-0720">Serine protease</keyword>
<dbReference type="Proteomes" id="UP000065822">
    <property type="component" value="Chromosome"/>
</dbReference>
<dbReference type="NCBIfam" id="TIGR00706">
    <property type="entry name" value="SppA_dom"/>
    <property type="match status" value="1"/>
</dbReference>
<dbReference type="AlphaFoldDB" id="A0AAX2GXF6"/>
<dbReference type="InterPro" id="IPR004634">
    <property type="entry name" value="Pept_S49_pIV"/>
</dbReference>
<comment type="similarity">
    <text evidence="2">Belongs to the peptidase S49 family.</text>
</comment>
<dbReference type="InterPro" id="IPR004635">
    <property type="entry name" value="Pept_S49_SppA"/>
</dbReference>
<dbReference type="SUPFAM" id="SSF52096">
    <property type="entry name" value="ClpP/crotonase"/>
    <property type="match status" value="2"/>
</dbReference>
<dbReference type="InterPro" id="IPR029045">
    <property type="entry name" value="ClpP/crotonase-like_dom_sf"/>
</dbReference>
<keyword evidence="12" id="KW-1185">Reference proteome</keyword>
<dbReference type="EMBL" id="LT906449">
    <property type="protein sequence ID" value="SNV06795.1"/>
    <property type="molecule type" value="Genomic_DNA"/>
</dbReference>
<dbReference type="Gene3D" id="3.90.226.10">
    <property type="entry name" value="2-enoyl-CoA Hydratase, Chain A, domain 1"/>
    <property type="match status" value="4"/>
</dbReference>
<reference evidence="10 12" key="1">
    <citation type="submission" date="2016-02" db="EMBL/GenBank/DDBJ databases">
        <authorList>
            <person name="Holder M.E."/>
            <person name="Ajami N.J."/>
            <person name="Petrosino J.F."/>
        </authorList>
    </citation>
    <scope>NUCLEOTIDE SEQUENCE [LARGE SCALE GENOMIC DNA]</scope>
    <source>
        <strain evidence="10 12">CCUG 32990</strain>
    </source>
</reference>
<evidence type="ECO:0000313" key="13">
    <source>
        <dbReference type="Proteomes" id="UP000215539"/>
    </source>
</evidence>
<evidence type="ECO:0000313" key="11">
    <source>
        <dbReference type="EMBL" id="SNV06795.1"/>
    </source>
</evidence>
<proteinExistence type="inferred from homology"/>
<dbReference type="GO" id="GO:0006465">
    <property type="term" value="P:signal peptide processing"/>
    <property type="evidence" value="ECO:0007669"/>
    <property type="project" value="InterPro"/>
</dbReference>